<comment type="caution">
    <text evidence="1">The sequence shown here is derived from an EMBL/GenBank/DDBJ whole genome shotgun (WGS) entry which is preliminary data.</text>
</comment>
<sequence length="71" mass="8228">MNQNSTQSDFSKQIIDWRKRSALQSIKNLFTKKMNVERLTKMVGAVCTGRKGSMRRDADCKEEGRTQDNFL</sequence>
<organism evidence="1 2">
    <name type="scientific">Hibiscus trionum</name>
    <name type="common">Flower of an hour</name>
    <dbReference type="NCBI Taxonomy" id="183268"/>
    <lineage>
        <taxon>Eukaryota</taxon>
        <taxon>Viridiplantae</taxon>
        <taxon>Streptophyta</taxon>
        <taxon>Embryophyta</taxon>
        <taxon>Tracheophyta</taxon>
        <taxon>Spermatophyta</taxon>
        <taxon>Magnoliopsida</taxon>
        <taxon>eudicotyledons</taxon>
        <taxon>Gunneridae</taxon>
        <taxon>Pentapetalae</taxon>
        <taxon>rosids</taxon>
        <taxon>malvids</taxon>
        <taxon>Malvales</taxon>
        <taxon>Malvaceae</taxon>
        <taxon>Malvoideae</taxon>
        <taxon>Hibiscus</taxon>
    </lineage>
</organism>
<evidence type="ECO:0000313" key="2">
    <source>
        <dbReference type="Proteomes" id="UP001165190"/>
    </source>
</evidence>
<dbReference type="OrthoDB" id="8033832at2759"/>
<evidence type="ECO:0000313" key="1">
    <source>
        <dbReference type="EMBL" id="GMJ09921.1"/>
    </source>
</evidence>
<name>A0A9W7J758_HIBTR</name>
<gene>
    <name evidence="1" type="ORF">HRI_004661300</name>
</gene>
<proteinExistence type="predicted"/>
<dbReference type="EMBL" id="BSYR01000056">
    <property type="protein sequence ID" value="GMJ09921.1"/>
    <property type="molecule type" value="Genomic_DNA"/>
</dbReference>
<dbReference type="Proteomes" id="UP001165190">
    <property type="component" value="Unassembled WGS sequence"/>
</dbReference>
<keyword evidence="2" id="KW-1185">Reference proteome</keyword>
<reference evidence="1" key="1">
    <citation type="submission" date="2023-05" db="EMBL/GenBank/DDBJ databases">
        <title>Genome and transcriptome analyses reveal genes involved in the formation of fine ridges on petal epidermal cells in Hibiscus trionum.</title>
        <authorList>
            <person name="Koshimizu S."/>
            <person name="Masuda S."/>
            <person name="Ishii T."/>
            <person name="Shirasu K."/>
            <person name="Hoshino A."/>
            <person name="Arita M."/>
        </authorList>
    </citation>
    <scope>NUCLEOTIDE SEQUENCE</scope>
    <source>
        <strain evidence="1">Hamamatsu line</strain>
    </source>
</reference>
<accession>A0A9W7J758</accession>
<dbReference type="AlphaFoldDB" id="A0A9W7J758"/>
<protein>
    <submittedName>
        <fullName evidence="1">Uncharacterized protein</fullName>
    </submittedName>
</protein>